<accession>A0A6C0DCV8</accession>
<dbReference type="AlphaFoldDB" id="A0A6C0DCV8"/>
<evidence type="ECO:0000313" key="3">
    <source>
        <dbReference type="EMBL" id="QHT14836.1"/>
    </source>
</evidence>
<keyword evidence="1" id="KW-1133">Transmembrane helix</keyword>
<protein>
    <recommendedName>
        <fullName evidence="2">Rhodanese domain-containing protein</fullName>
    </recommendedName>
</protein>
<dbReference type="Gene3D" id="3.40.250.10">
    <property type="entry name" value="Rhodanese-like domain"/>
    <property type="match status" value="1"/>
</dbReference>
<evidence type="ECO:0000256" key="1">
    <source>
        <dbReference type="SAM" id="Phobius"/>
    </source>
</evidence>
<dbReference type="CDD" id="cd00158">
    <property type="entry name" value="RHOD"/>
    <property type="match status" value="1"/>
</dbReference>
<organism evidence="3">
    <name type="scientific">viral metagenome</name>
    <dbReference type="NCBI Taxonomy" id="1070528"/>
    <lineage>
        <taxon>unclassified sequences</taxon>
        <taxon>metagenomes</taxon>
        <taxon>organismal metagenomes</taxon>
    </lineage>
</organism>
<keyword evidence="1" id="KW-0472">Membrane</keyword>
<reference evidence="3" key="1">
    <citation type="journal article" date="2020" name="Nature">
        <title>Giant virus diversity and host interactions through global metagenomics.</title>
        <authorList>
            <person name="Schulz F."/>
            <person name="Roux S."/>
            <person name="Paez-Espino D."/>
            <person name="Jungbluth S."/>
            <person name="Walsh D.A."/>
            <person name="Denef V.J."/>
            <person name="McMahon K.D."/>
            <person name="Konstantinidis K.T."/>
            <person name="Eloe-Fadrosh E.A."/>
            <person name="Kyrpides N.C."/>
            <person name="Woyke T."/>
        </authorList>
    </citation>
    <scope>NUCLEOTIDE SEQUENCE</scope>
    <source>
        <strain evidence="3">GVMAG-M-3300023174-141</strain>
    </source>
</reference>
<feature type="transmembrane region" description="Helical" evidence="1">
    <location>
        <begin position="6"/>
        <end position="22"/>
    </location>
</feature>
<keyword evidence="1" id="KW-0812">Transmembrane</keyword>
<proteinExistence type="predicted"/>
<evidence type="ECO:0000259" key="2">
    <source>
        <dbReference type="PROSITE" id="PS50206"/>
    </source>
</evidence>
<dbReference type="InterPro" id="IPR001763">
    <property type="entry name" value="Rhodanese-like_dom"/>
</dbReference>
<dbReference type="PROSITE" id="PS50206">
    <property type="entry name" value="RHODANESE_3"/>
    <property type="match status" value="1"/>
</dbReference>
<dbReference type="SUPFAM" id="SSF52821">
    <property type="entry name" value="Rhodanese/Cell cycle control phosphatase"/>
    <property type="match status" value="1"/>
</dbReference>
<sequence>MKTGHVLILLTVVVIIGIVYMVQIRSGLFSTLPSLEIQPEEAKFKRFGLIIDVRSPKEREELGFYPNSIPIAIQDLLKEIPELIGSGLSSKTTSILVYDNGDRRAHIAAEMLYDMGYQKVRYLSTSYDRMLPGRS</sequence>
<dbReference type="Pfam" id="PF00581">
    <property type="entry name" value="Rhodanese"/>
    <property type="match status" value="1"/>
</dbReference>
<dbReference type="InterPro" id="IPR036873">
    <property type="entry name" value="Rhodanese-like_dom_sf"/>
</dbReference>
<dbReference type="EMBL" id="MN739591">
    <property type="protein sequence ID" value="QHT14836.1"/>
    <property type="molecule type" value="Genomic_DNA"/>
</dbReference>
<name>A0A6C0DCV8_9ZZZZ</name>
<feature type="domain" description="Rhodanese" evidence="2">
    <location>
        <begin position="49"/>
        <end position="132"/>
    </location>
</feature>